<accession>A0A0E3FBD7</accession>
<reference evidence="2 3" key="1">
    <citation type="submission" date="2013-12" db="EMBL/GenBank/DDBJ databases">
        <title>Ecological redundancy of diverse viral populations within a natural community.</title>
        <authorList>
            <person name="Gregory A.C."/>
            <person name="LaButti K."/>
            <person name="Copeland A."/>
            <person name="Woyke T."/>
            <person name="Sullivan M.B."/>
        </authorList>
    </citation>
    <scope>NUCLEOTIDE SEQUENCE [LARGE SCALE GENOMIC DNA]</scope>
    <source>
        <strain evidence="2">Syn7803US103</strain>
    </source>
</reference>
<feature type="compositionally biased region" description="Basic and acidic residues" evidence="1">
    <location>
        <begin position="75"/>
        <end position="85"/>
    </location>
</feature>
<dbReference type="EMBL" id="KJ019069">
    <property type="protein sequence ID" value="AIX24096.1"/>
    <property type="molecule type" value="Genomic_DNA"/>
</dbReference>
<protein>
    <submittedName>
        <fullName evidence="2">Uncharacterized protein</fullName>
    </submittedName>
</protein>
<gene>
    <name evidence="2" type="ORF">Syn7803US103_201</name>
</gene>
<evidence type="ECO:0000313" key="3">
    <source>
        <dbReference type="Proteomes" id="UP000033008"/>
    </source>
</evidence>
<evidence type="ECO:0000313" key="2">
    <source>
        <dbReference type="EMBL" id="AIX24096.1"/>
    </source>
</evidence>
<dbReference type="Proteomes" id="UP000033008">
    <property type="component" value="Segment"/>
</dbReference>
<sequence length="116" mass="13257">MEFTQEDLWNQIATLGWDVRYDNIVIEIGGTVVSGIHQGEEYNKKWATPYGTRKYNKDAFIVIKNLSRTPFESSKPMDREHKPPHSQESTEPQDIVVNMEGGVGGSWEVKEEDVKS</sequence>
<dbReference type="GeneID" id="24171379"/>
<dbReference type="KEGG" id="vg:24171379"/>
<dbReference type="OrthoDB" id="16649at10239"/>
<evidence type="ECO:0000256" key="1">
    <source>
        <dbReference type="SAM" id="MobiDB-lite"/>
    </source>
</evidence>
<name>A0A0E3FBD7_9CAUD</name>
<organism evidence="2 3">
    <name type="scientific">Synechococcus phage ACG-2014j</name>
    <dbReference type="NCBI Taxonomy" id="1493514"/>
    <lineage>
        <taxon>Viruses</taxon>
        <taxon>Duplodnaviria</taxon>
        <taxon>Heunggongvirae</taxon>
        <taxon>Uroviricota</taxon>
        <taxon>Caudoviricetes</taxon>
        <taxon>Pantevenvirales</taxon>
        <taxon>Kyanoviridae</taxon>
        <taxon>Potamoivirus</taxon>
        <taxon>Potamoivirus tusconj</taxon>
    </lineage>
</organism>
<dbReference type="RefSeq" id="YP_009134183.1">
    <property type="nucleotide sequence ID" value="NC_026926.1"/>
</dbReference>
<proteinExistence type="predicted"/>
<feature type="region of interest" description="Disordered" evidence="1">
    <location>
        <begin position="71"/>
        <end position="116"/>
    </location>
</feature>